<evidence type="ECO:0000256" key="1">
    <source>
        <dbReference type="ARBA" id="ARBA00010116"/>
    </source>
</evidence>
<dbReference type="InterPro" id="IPR038177">
    <property type="entry name" value="IAT_beta_sf"/>
</dbReference>
<dbReference type="PANTHER" id="PTHR39576:SF2">
    <property type="entry name" value="ATTACHING AND EFFACING PROTEIN HOMOLOG-RELATED"/>
    <property type="match status" value="1"/>
</dbReference>
<dbReference type="SUPFAM" id="SSF49373">
    <property type="entry name" value="Invasin/intimin cell-adhesion fragments"/>
    <property type="match status" value="5"/>
</dbReference>
<dbReference type="STRING" id="1926881.BTJ39_05150"/>
<protein>
    <recommendedName>
        <fullName evidence="2">Inverse autotransporter beta-domain domain-containing protein</fullName>
    </recommendedName>
</protein>
<dbReference type="Gene3D" id="2.60.40.2700">
    <property type="match status" value="2"/>
</dbReference>
<dbReference type="Pfam" id="PF11924">
    <property type="entry name" value="IAT_beta"/>
    <property type="match status" value="1"/>
</dbReference>
<dbReference type="GO" id="GO:0009279">
    <property type="term" value="C:cell outer membrane"/>
    <property type="evidence" value="ECO:0007669"/>
    <property type="project" value="TreeGrafter"/>
</dbReference>
<dbReference type="Gene3D" id="2.60.40.10">
    <property type="entry name" value="Immunoglobulins"/>
    <property type="match status" value="1"/>
</dbReference>
<dbReference type="InterPro" id="IPR024519">
    <property type="entry name" value="IAT_beta"/>
</dbReference>
<dbReference type="InterPro" id="IPR008964">
    <property type="entry name" value="Invasin/intimin_cell_adhesion"/>
</dbReference>
<evidence type="ECO:0000313" key="4">
    <source>
        <dbReference type="Proteomes" id="UP000190667"/>
    </source>
</evidence>
<organism evidence="3 4">
    <name type="scientific">Izhakiella australiensis</name>
    <dbReference type="NCBI Taxonomy" id="1926881"/>
    <lineage>
        <taxon>Bacteria</taxon>
        <taxon>Pseudomonadati</taxon>
        <taxon>Pseudomonadota</taxon>
        <taxon>Gammaproteobacteria</taxon>
        <taxon>Enterobacterales</taxon>
        <taxon>Erwiniaceae</taxon>
        <taxon>Izhakiella</taxon>
    </lineage>
</organism>
<reference evidence="3 4" key="1">
    <citation type="submission" date="2016-12" db="EMBL/GenBank/DDBJ databases">
        <title>Izhakiella australiana sp. nov. of genus Izhakiella isolated from Australian desert.</title>
        <authorList>
            <person name="Ji M."/>
        </authorList>
    </citation>
    <scope>NUCLEOTIDE SEQUENCE [LARGE SCALE GENOMIC DNA]</scope>
    <source>
        <strain evidence="3 4">D4N98</strain>
    </source>
</reference>
<dbReference type="EMBL" id="MRUL01000002">
    <property type="protein sequence ID" value="OON41351.1"/>
    <property type="molecule type" value="Genomic_DNA"/>
</dbReference>
<proteinExistence type="inferred from homology"/>
<evidence type="ECO:0000313" key="3">
    <source>
        <dbReference type="EMBL" id="OON41351.1"/>
    </source>
</evidence>
<comment type="caution">
    <text evidence="3">The sequence shown here is derived from an EMBL/GenBank/DDBJ whole genome shotgun (WGS) entry which is preliminary data.</text>
</comment>
<comment type="similarity">
    <text evidence="1">Belongs to the intimin/invasin family.</text>
</comment>
<evidence type="ECO:0000259" key="2">
    <source>
        <dbReference type="Pfam" id="PF11924"/>
    </source>
</evidence>
<name>A0A1S8YQB7_9GAMM</name>
<dbReference type="RefSeq" id="WP_078001602.1">
    <property type="nucleotide sequence ID" value="NZ_MRUL01000002.1"/>
</dbReference>
<dbReference type="OrthoDB" id="8320584at2"/>
<keyword evidence="4" id="KW-1185">Reference proteome</keyword>
<dbReference type="PANTHER" id="PTHR39576">
    <property type="entry name" value="ATTACHING AND EFFACING PROTEIN HOMOLOG-RELATED-RELATED"/>
    <property type="match status" value="1"/>
</dbReference>
<sequence>MTIQKNADAPGYILYQKPADKSWQDVAKQLSLKISDVDRWQRQLAQQHGLTFTSSSLLPADGRLAQIYPRVKLVLMPENESMSDFAWRYKLAPEQLIKLNRHVKHSSQLVNLPGQWVIVPDESRTAVAGTSEGSEKLRNILGSFWQSAQHNGAVSSARTQAENALSASLTAEVENWLSQSGARARVTAGAGLSKGSSSDLGLDYLYPFINGKQDTLFVQMNGHRWNERNIFNAGIGWRHNFNPQLLGGVNAFYDKDVTRHHSRLGMGLELWSDRLHGAFNYYLPLSEWKRSDAPFLSDSDHYVLYERAARGWDLSFEVALARTVYGWTEFYKWYGEKVDVTGSRNQASKNPYGMKIGLKWQPLPLIALHGEKQFISGQSNNINVGVEFSWEFGRSLAEMLNADNAQALPSLQASRTDFVHRNNNIVLAYKEQKKSWHIYFDPAELAVRAGSVAFINAVKGSENAHVVYSSTQPQVATVDVASGRVVPLQVGQAVIIAELFASMKDTAPAAVAQYRLSVQPGDFAPSASDVQIQGEAAIGNTLTGSYVYNANQGEAESGSVLQWFHADAMTQPLATGASYQVAADDIDKDLVFQVIPQNKNNLRGAPAMAQIAGPTLKLVDMKFEPLNNGVRVDDVTVKYLKSQTGKIQFSVKAVDEHGRALADRAIWWHQGATSPGSLSSAQTRTDSEGRASVMLESITTAGRNEIVASLHDSAAVTYASASPQQATARLKVLQVEPEMQLSVKDNVQQVLVGADPLTFTLALKEENQLGVTDRPVRWLSNGKEAATSRTDSAGVTTVELPVPALFAAGTWRVEAILSDKDRRTSLTLALQKNHTEPLSVDDVSLSWGDTAPALQVTGGNNSTLFYHSDNEAVVTVNQRGQLTLNGIGAAKITVSQHETETQLAPENASAKVTIAKGLAPELIAPAITATYGDKSRSLTVSGGNDGGALSYRSGNENIVSVDADGQLTFTGAGSTTVTVSQAATATQQAPAPLAVTVTVNKKAPNVNVSMASTMQVGGTQQVTVTSDSDGRQQYSLDLGAGVLEVTSGGLVTALKTGSGNLAFQIAESANYLAASYSWKITVALADAPVLSAQAVRVTYGDKAQKLTVGGGNDGGALSYRSGNDSVVSVNSSGQLTFTGAGSTTVTVSQAATATQQAPAPLAVTVTVNKKAPNVNVSMASTMQVGGTQQVTVTSDSDGRQQYSLDLGAGVLEVTSGGLVTALKTGSGNLAFQIAESANYQPASYSWGITVALADAPVLSAQAVKVTYGDKAQKLTVGGGNDGGALSYRSGNDNVVSVNSSGQLTFTGAGSTTVTVTQAATATHQAPSPLAVAVTVEPKTPDIHVSFAEVMQKGGTQQVAVTSDSDGKRTFGADADKGVLSVTNSGQVTALKAGWGSLTFRQDASTNYRAASVSVRIDTYGIPAIASASVTPAGSGQINGGLSASYRGFDAQGTGSDASLYQWYWRKVGDTSWQKSQKSDSKNKQFTPDASYAGYEVRVGVTPKGSDRAVTGQEVFSNAVSIYAAPAVRNQMVSSSATVNANTLLTGRYDFDAQGTGEDASLYQWYWRKVGDSSWQRAQKSGAQSTEFTPDASYAGYEVRLGITPRGNKQSIRGTEVFTSVVTVYGTPVARNQSVSPSGSAAADTALKARYDFDAQGTGEDASLYQWYWRKVGDSSWQRAQKSGAQSTEFTPDASYAGYEVRLGITPRGNKQSIRGTEAFTNVVTVYGIPAVRNLSVSPSGSVLPNTPLSGRYDFDAQGTGADASLYQWYWRKVGDTSWQKSQKSDSKSRQFTPDASYAGYEVQLRITPKGSQQNVQGAEVLSSIVSVSEPVTWHIAQVKHYYYYNFVKPWVYEPQVYVVDNKGRPVGNVEVCFKIYRGAIPGLPGPGVGGEPPLVMPSEASFTTTTDTDGVTFVKQASGTGGQKLHIRAWICKSNRMPSTSLYMGDGKKDWYTAPADWQTTVKAN</sequence>
<dbReference type="Gene3D" id="2.60.40.1080">
    <property type="match status" value="5"/>
</dbReference>
<dbReference type="Gene3D" id="2.40.160.160">
    <property type="entry name" value="Inverse autotransporter, beta-domain"/>
    <property type="match status" value="1"/>
</dbReference>
<gene>
    <name evidence="3" type="ORF">BTJ39_05150</name>
</gene>
<accession>A0A1S8YQB7</accession>
<feature type="domain" description="Inverse autotransporter beta-domain" evidence="2">
    <location>
        <begin position="147"/>
        <end position="423"/>
    </location>
</feature>
<dbReference type="InterPro" id="IPR013783">
    <property type="entry name" value="Ig-like_fold"/>
</dbReference>
<dbReference type="InterPro" id="IPR051715">
    <property type="entry name" value="Intimin-Invasin_domain"/>
</dbReference>
<dbReference type="Proteomes" id="UP000190667">
    <property type="component" value="Unassembled WGS sequence"/>
</dbReference>